<dbReference type="EMBL" id="OD007318">
    <property type="protein sequence ID" value="CAD7413886.1"/>
    <property type="molecule type" value="Genomic_DNA"/>
</dbReference>
<dbReference type="GO" id="GO:0005886">
    <property type="term" value="C:plasma membrane"/>
    <property type="evidence" value="ECO:0007669"/>
    <property type="project" value="UniProtKB-SubCell"/>
</dbReference>
<evidence type="ECO:0000256" key="1">
    <source>
        <dbReference type="ARBA" id="ARBA00004370"/>
    </source>
</evidence>
<keyword evidence="6" id="KW-0868">Chloride</keyword>
<evidence type="ECO:0000256" key="3">
    <source>
        <dbReference type="ARBA" id="ARBA00022989"/>
    </source>
</evidence>
<keyword evidence="2" id="KW-0812">Transmembrane</keyword>
<comment type="subcellular location">
    <subcellularLocation>
        <location evidence="6">Cell membrane</location>
        <topology evidence="6">Multi-pass membrane protein</topology>
    </subcellularLocation>
    <subcellularLocation>
        <location evidence="1">Membrane</location>
    </subcellularLocation>
</comment>
<evidence type="ECO:0000313" key="7">
    <source>
        <dbReference type="EMBL" id="CAD7413886.1"/>
    </source>
</evidence>
<accession>A0A7R9DFN8</accession>
<gene>
    <name evidence="7" type="ORF">TPSB3V08_LOCUS9313</name>
</gene>
<reference evidence="7" key="1">
    <citation type="submission" date="2020-11" db="EMBL/GenBank/DDBJ databases">
        <authorList>
            <person name="Tran Van P."/>
        </authorList>
    </citation>
    <scope>NUCLEOTIDE SEQUENCE</scope>
</reference>
<comment type="similarity">
    <text evidence="5 6">Belongs to the anion channel-forming bestrophin (TC 1.A.46) family. Calcium-sensitive chloride channel subfamily.</text>
</comment>
<evidence type="ECO:0000256" key="4">
    <source>
        <dbReference type="ARBA" id="ARBA00023136"/>
    </source>
</evidence>
<keyword evidence="4" id="KW-0472">Membrane</keyword>
<proteinExistence type="inferred from homology"/>
<dbReference type="InterPro" id="IPR021134">
    <property type="entry name" value="Bestrophin-like"/>
</dbReference>
<protein>
    <recommendedName>
        <fullName evidence="6">Bestrophin homolog</fullName>
    </recommendedName>
</protein>
<evidence type="ECO:0000256" key="6">
    <source>
        <dbReference type="RuleBase" id="RU363126"/>
    </source>
</evidence>
<keyword evidence="6" id="KW-0813">Transport</keyword>
<organism evidence="7">
    <name type="scientific">Timema poppense</name>
    <name type="common">Walking stick</name>
    <dbReference type="NCBI Taxonomy" id="170557"/>
    <lineage>
        <taxon>Eukaryota</taxon>
        <taxon>Metazoa</taxon>
        <taxon>Ecdysozoa</taxon>
        <taxon>Arthropoda</taxon>
        <taxon>Hexapoda</taxon>
        <taxon>Insecta</taxon>
        <taxon>Pterygota</taxon>
        <taxon>Neoptera</taxon>
        <taxon>Polyneoptera</taxon>
        <taxon>Phasmatodea</taxon>
        <taxon>Timematodea</taxon>
        <taxon>Timematoidea</taxon>
        <taxon>Timematidae</taxon>
        <taxon>Timema</taxon>
    </lineage>
</organism>
<keyword evidence="6" id="KW-1003">Cell membrane</keyword>
<keyword evidence="6" id="KW-0869">Chloride channel</keyword>
<evidence type="ECO:0000256" key="5">
    <source>
        <dbReference type="ARBA" id="ARBA00034769"/>
    </source>
</evidence>
<dbReference type="PANTHER" id="PTHR10736">
    <property type="entry name" value="BESTROPHIN"/>
    <property type="match status" value="1"/>
</dbReference>
<keyword evidence="6" id="KW-0407">Ion channel</keyword>
<evidence type="ECO:0000256" key="2">
    <source>
        <dbReference type="ARBA" id="ARBA00022692"/>
    </source>
</evidence>
<comment type="function">
    <text evidence="6">Forms chloride channels.</text>
</comment>
<dbReference type="PANTHER" id="PTHR10736:SF0">
    <property type="entry name" value="BESTROPHIN HOMOLOG"/>
    <property type="match status" value="1"/>
</dbReference>
<dbReference type="Pfam" id="PF01062">
    <property type="entry name" value="Bestrophin"/>
    <property type="match status" value="1"/>
</dbReference>
<dbReference type="AlphaFoldDB" id="A0A7R9DFN8"/>
<dbReference type="GO" id="GO:0005254">
    <property type="term" value="F:chloride channel activity"/>
    <property type="evidence" value="ECO:0007669"/>
    <property type="project" value="UniProtKB-KW"/>
</dbReference>
<name>A0A7R9DFN8_TIMPO</name>
<dbReference type="InterPro" id="IPR000615">
    <property type="entry name" value="Bestrophin"/>
</dbReference>
<dbReference type="GO" id="GO:0034707">
    <property type="term" value="C:chloride channel complex"/>
    <property type="evidence" value="ECO:0007669"/>
    <property type="project" value="UniProtKB-KW"/>
</dbReference>
<sequence>MSRGYWHHAKQTQLEPLPRQILELSLKIYIFQFVPPPFARLSHAALERLLQSLLCSYATVAEQLINPFGDDDEDFELNWLIDRHTKYSAIASAFSWSELATPLQPTIGGLGVGTHIKFLVMRHRELSCTHRLTILSSQTLFRYSRISRTAWTLRLELALSTGPSNRLLWVRMKIGIRRIMLVAGYAPVKFEDEYVENWMRKQRKSIKRVSVKVEKLQDKRVRPQLQEHEWNVEINTNDIESAWNRIKDAVVECPKVVCGSAVSVGASAACIMTLKLAIRITVSITFYPPPHCVTRADMLTFHLPTPLVLRFLSYLFNTPSVPRFHPSHLTTQRLPKSRTSTLRVPKSLPLPLHYATCAEVSTNSSPPQSTPKVPRLTQLTLALNLAYLFSRFSGHLPNIGSGTFDLAWVHKPLGKGLTR</sequence>
<keyword evidence="6" id="KW-0406">Ion transport</keyword>
<keyword evidence="3" id="KW-1133">Transmembrane helix</keyword>